<organism evidence="11 12">
    <name type="scientific">Muribaculum intestinale</name>
    <dbReference type="NCBI Taxonomy" id="1796646"/>
    <lineage>
        <taxon>Bacteria</taxon>
        <taxon>Pseudomonadati</taxon>
        <taxon>Bacteroidota</taxon>
        <taxon>Bacteroidia</taxon>
        <taxon>Bacteroidales</taxon>
        <taxon>Muribaculaceae</taxon>
        <taxon>Muribaculum</taxon>
    </lineage>
</organism>
<feature type="signal peptide" evidence="8">
    <location>
        <begin position="1"/>
        <end position="23"/>
    </location>
</feature>
<dbReference type="Pfam" id="PF00728">
    <property type="entry name" value="Glyco_hydro_20"/>
    <property type="match status" value="1"/>
</dbReference>
<name>A0A1B1SAF4_9BACT</name>
<dbReference type="OrthoDB" id="1090159at2"/>
<dbReference type="EC" id="3.2.1.52" evidence="3"/>
<gene>
    <name evidence="11" type="ORF">A4V02_08595</name>
</gene>
<dbReference type="InterPro" id="IPR026876">
    <property type="entry name" value="Fn3_assoc_repeat"/>
</dbReference>
<dbReference type="SUPFAM" id="SSF55545">
    <property type="entry name" value="beta-N-acetylhexosaminidase-like domain"/>
    <property type="match status" value="1"/>
</dbReference>
<dbReference type="AlphaFoldDB" id="A0A1B1SAF4"/>
<feature type="chain" id="PRO_5008529337" description="beta-N-acetylhexosaminidase" evidence="8">
    <location>
        <begin position="24"/>
        <end position="782"/>
    </location>
</feature>
<proteinExistence type="inferred from homology"/>
<dbReference type="InterPro" id="IPR029018">
    <property type="entry name" value="Hex-like_dom2"/>
</dbReference>
<dbReference type="GeneID" id="65536920"/>
<accession>A0A1B1SAF4</accession>
<evidence type="ECO:0000259" key="10">
    <source>
        <dbReference type="Pfam" id="PF02838"/>
    </source>
</evidence>
<reference evidence="12" key="1">
    <citation type="submission" date="2016-04" db="EMBL/GenBank/DDBJ databases">
        <title>Complete Genome Sequences of Twelve Strains of a Stable Defined Moderately Diverse Mouse Microbiota 2 (sDMDMm2).</title>
        <authorList>
            <person name="Uchimura Y."/>
            <person name="Wyss M."/>
            <person name="Brugiroux S."/>
            <person name="Limenitakis J.P."/>
            <person name="Stecher B."/>
            <person name="McCoy K.D."/>
            <person name="Macpherson A.J."/>
        </authorList>
    </citation>
    <scope>NUCLEOTIDE SEQUENCE [LARGE SCALE GENOMIC DNA]</scope>
    <source>
        <strain evidence="12">YL27</strain>
    </source>
</reference>
<dbReference type="GO" id="GO:0005975">
    <property type="term" value="P:carbohydrate metabolic process"/>
    <property type="evidence" value="ECO:0007669"/>
    <property type="project" value="InterPro"/>
</dbReference>
<evidence type="ECO:0000256" key="4">
    <source>
        <dbReference type="ARBA" id="ARBA00022801"/>
    </source>
</evidence>
<accession>A0A1Z2XI56</accession>
<dbReference type="InterPro" id="IPR015882">
    <property type="entry name" value="HEX_bac_N"/>
</dbReference>
<evidence type="ECO:0000256" key="3">
    <source>
        <dbReference type="ARBA" id="ARBA00012663"/>
    </source>
</evidence>
<dbReference type="GO" id="GO:0030203">
    <property type="term" value="P:glycosaminoglycan metabolic process"/>
    <property type="evidence" value="ECO:0007669"/>
    <property type="project" value="TreeGrafter"/>
</dbReference>
<dbReference type="PRINTS" id="PR00738">
    <property type="entry name" value="GLHYDRLASE20"/>
</dbReference>
<evidence type="ECO:0000256" key="8">
    <source>
        <dbReference type="SAM" id="SignalP"/>
    </source>
</evidence>
<dbReference type="Gene3D" id="3.30.379.10">
    <property type="entry name" value="Chitobiase/beta-hexosaminidase domain 2-like"/>
    <property type="match status" value="1"/>
</dbReference>
<feature type="domain" description="Beta-hexosaminidase bacterial type N-terminal" evidence="10">
    <location>
        <begin position="31"/>
        <end position="151"/>
    </location>
</feature>
<dbReference type="InterPro" id="IPR015883">
    <property type="entry name" value="Glyco_hydro_20_cat"/>
</dbReference>
<comment type="similarity">
    <text evidence="2">Belongs to the glycosyl hydrolase 20 family.</text>
</comment>
<dbReference type="GO" id="GO:0016020">
    <property type="term" value="C:membrane"/>
    <property type="evidence" value="ECO:0007669"/>
    <property type="project" value="TreeGrafter"/>
</dbReference>
<dbReference type="InterPro" id="IPR017853">
    <property type="entry name" value="GH"/>
</dbReference>
<dbReference type="Proteomes" id="UP000186351">
    <property type="component" value="Chromosome"/>
</dbReference>
<dbReference type="CDD" id="cd06563">
    <property type="entry name" value="GH20_chitobiase-like"/>
    <property type="match status" value="1"/>
</dbReference>
<evidence type="ECO:0000256" key="1">
    <source>
        <dbReference type="ARBA" id="ARBA00001231"/>
    </source>
</evidence>
<dbReference type="KEGG" id="pary:A4V02_08595"/>
<dbReference type="Gene3D" id="3.20.20.80">
    <property type="entry name" value="Glycosidases"/>
    <property type="match status" value="1"/>
</dbReference>
<evidence type="ECO:0000256" key="6">
    <source>
        <dbReference type="PIRSR" id="PIRSR625705-1"/>
    </source>
</evidence>
<dbReference type="EMBL" id="CP015402">
    <property type="protein sequence ID" value="ANU63778.1"/>
    <property type="molecule type" value="Genomic_DNA"/>
</dbReference>
<feature type="compositionally biased region" description="Basic and acidic residues" evidence="7">
    <location>
        <begin position="722"/>
        <end position="738"/>
    </location>
</feature>
<dbReference type="PANTHER" id="PTHR22600">
    <property type="entry name" value="BETA-HEXOSAMINIDASE"/>
    <property type="match status" value="1"/>
</dbReference>
<dbReference type="PANTHER" id="PTHR22600:SF57">
    <property type="entry name" value="BETA-N-ACETYLHEXOSAMINIDASE"/>
    <property type="match status" value="1"/>
</dbReference>
<dbReference type="GO" id="GO:0004563">
    <property type="term" value="F:beta-N-acetylhexosaminidase activity"/>
    <property type="evidence" value="ECO:0007669"/>
    <property type="project" value="UniProtKB-EC"/>
</dbReference>
<sequence>MNKLSGILLVSSLLYLGAAGLHAASPNGSFKIIPLPSMISEKADAEGFALYSNVKISAPDSLSSEADMLRGYLKENPNIPTGNAPGEIALRCTLSSDSPEAYCISVRPGLLIIDGASPAGVFYGIQTIRKAAYTAPKGESPVLPSATIADAPRFSYRGAMLDVARHPFTEENVKSFIDMMALHNLNTFHWHITDDQGWRIEIEKYPLLTAVGSRRDSTVIGHNSGVYDNKPVGGYFTKEQARDIVEYAARRHITVIPEIDLPGHMLAALTAYPSLGCTGGPYGVWGRWGVSPDVLCAGNDSTLTFIDDVLNEVMDIFPSKYVHIGGDECPKTRWKECPKCQKRISELGIKPEGRFSAEDKLQGVITTHALQTLAARGRHAIGWDEILEGDIPQDAIIMSWRGVDGAIEGTGKGHHVVLSPASYCYLDYYQSPDQALEPMAWGGYVPVSRTYRLDPTEGMTPEQSKLVLGPQVNLWTEYIDNYPKVEYMELPRMSALAEVGWTPQSMRDYKDFSERMPALWRLYNARDYNYARHMADVDARLTTDHDARKVIAELTSIGTASIYYTTDGSEPIGSDGQPSPTALPYSKPISLDKSTMLKSSAIFEGKAGRTRSDSVTFNPATFGKVELSHPFEKHHAPAGEATLTDAQTGGPSFQTGHWVGFGNCNPTVTVTLPEPATISEVTFNTCVDMNAWIADASAYSIEVLTCGPDGEPKWIETASESLPERRADQPDNEVERHTSRFSPVKAEKVRINLKASPLLPVWHRDHSETARPLLFIDEIGVR</sequence>
<feature type="domain" description="Glycoside hydrolase family 20 catalytic" evidence="9">
    <location>
        <begin position="154"/>
        <end position="503"/>
    </location>
</feature>
<comment type="catalytic activity">
    <reaction evidence="1">
        <text>Hydrolysis of terminal non-reducing N-acetyl-D-hexosamine residues in N-acetyl-beta-D-hexosaminides.</text>
        <dbReference type="EC" id="3.2.1.52"/>
    </reaction>
</comment>
<keyword evidence="4" id="KW-0378">Hydrolase</keyword>
<dbReference type="Pfam" id="PF13287">
    <property type="entry name" value="Fn3_assoc"/>
    <property type="match status" value="1"/>
</dbReference>
<dbReference type="Gene3D" id="2.60.120.260">
    <property type="entry name" value="Galactose-binding domain-like"/>
    <property type="match status" value="1"/>
</dbReference>
<dbReference type="SUPFAM" id="SSF51445">
    <property type="entry name" value="(Trans)glycosidases"/>
    <property type="match status" value="1"/>
</dbReference>
<dbReference type="InterPro" id="IPR025705">
    <property type="entry name" value="Beta_hexosaminidase_sua/sub"/>
</dbReference>
<dbReference type="RefSeq" id="WP_068961081.1">
    <property type="nucleotide sequence ID" value="NZ_CAJTAP010000003.1"/>
</dbReference>
<keyword evidence="8" id="KW-0732">Signal</keyword>
<keyword evidence="12" id="KW-1185">Reference proteome</keyword>
<evidence type="ECO:0000256" key="5">
    <source>
        <dbReference type="ARBA" id="ARBA00023295"/>
    </source>
</evidence>
<evidence type="ECO:0000313" key="11">
    <source>
        <dbReference type="EMBL" id="ANU63778.1"/>
    </source>
</evidence>
<dbReference type="Pfam" id="PF02838">
    <property type="entry name" value="Glyco_hydro_20b"/>
    <property type="match status" value="1"/>
</dbReference>
<evidence type="ECO:0000313" key="12">
    <source>
        <dbReference type="Proteomes" id="UP000186351"/>
    </source>
</evidence>
<evidence type="ECO:0000256" key="2">
    <source>
        <dbReference type="ARBA" id="ARBA00006285"/>
    </source>
</evidence>
<dbReference type="STRING" id="1796646.A4V02_08595"/>
<keyword evidence="5" id="KW-0326">Glycosidase</keyword>
<feature type="active site" description="Proton donor" evidence="6">
    <location>
        <position position="328"/>
    </location>
</feature>
<evidence type="ECO:0000256" key="7">
    <source>
        <dbReference type="SAM" id="MobiDB-lite"/>
    </source>
</evidence>
<evidence type="ECO:0000259" key="9">
    <source>
        <dbReference type="Pfam" id="PF00728"/>
    </source>
</evidence>
<feature type="region of interest" description="Disordered" evidence="7">
    <location>
        <begin position="721"/>
        <end position="740"/>
    </location>
</feature>
<protein>
    <recommendedName>
        <fullName evidence="3">beta-N-acetylhexosaminidase</fullName>
        <ecNumber evidence="3">3.2.1.52</ecNumber>
    </recommendedName>
</protein>